<evidence type="ECO:0000256" key="1">
    <source>
        <dbReference type="ARBA" id="ARBA00022737"/>
    </source>
</evidence>
<feature type="repeat" description="TPR" evidence="3">
    <location>
        <begin position="235"/>
        <end position="268"/>
    </location>
</feature>
<feature type="repeat" description="TPR" evidence="3">
    <location>
        <begin position="57"/>
        <end position="90"/>
    </location>
</feature>
<dbReference type="PROSITE" id="PS50293">
    <property type="entry name" value="TPR_REGION"/>
    <property type="match status" value="3"/>
</dbReference>
<feature type="repeat" description="TPR" evidence="3">
    <location>
        <begin position="201"/>
        <end position="234"/>
    </location>
</feature>
<evidence type="ECO:0000256" key="3">
    <source>
        <dbReference type="PROSITE-ProRule" id="PRU00339"/>
    </source>
</evidence>
<accession>A0A3D1JCX5</accession>
<dbReference type="PANTHER" id="PTHR44858:SF1">
    <property type="entry name" value="UDP-N-ACETYLGLUCOSAMINE--PEPTIDE N-ACETYLGLUCOSAMINYLTRANSFERASE SPINDLY-RELATED"/>
    <property type="match status" value="1"/>
</dbReference>
<proteinExistence type="predicted"/>
<gene>
    <name evidence="4" type="ORF">DEQ80_01095</name>
</gene>
<dbReference type="EMBL" id="DPBP01000005">
    <property type="protein sequence ID" value="HCE16431.1"/>
    <property type="molecule type" value="Genomic_DNA"/>
</dbReference>
<dbReference type="Proteomes" id="UP000264141">
    <property type="component" value="Unassembled WGS sequence"/>
</dbReference>
<keyword evidence="2 3" id="KW-0802">TPR repeat</keyword>
<name>A0A3D1JCX5_9CHLR</name>
<dbReference type="SUPFAM" id="SSF48452">
    <property type="entry name" value="TPR-like"/>
    <property type="match status" value="1"/>
</dbReference>
<dbReference type="STRING" id="229919.GCA_001050195_03098"/>
<dbReference type="AlphaFoldDB" id="A0A3D1JCX5"/>
<feature type="repeat" description="TPR" evidence="3">
    <location>
        <begin position="91"/>
        <end position="124"/>
    </location>
</feature>
<dbReference type="InterPro" id="IPR019734">
    <property type="entry name" value="TPR_rpt"/>
</dbReference>
<dbReference type="InterPro" id="IPR011990">
    <property type="entry name" value="TPR-like_helical_dom_sf"/>
</dbReference>
<reference evidence="4 5" key="1">
    <citation type="journal article" date="2018" name="Nat. Biotechnol.">
        <title>A standardized bacterial taxonomy based on genome phylogeny substantially revises the tree of life.</title>
        <authorList>
            <person name="Parks D.H."/>
            <person name="Chuvochina M."/>
            <person name="Waite D.W."/>
            <person name="Rinke C."/>
            <person name="Skarshewski A."/>
            <person name="Chaumeil P.A."/>
            <person name="Hugenholtz P."/>
        </authorList>
    </citation>
    <scope>NUCLEOTIDE SEQUENCE [LARGE SCALE GENOMIC DNA]</scope>
    <source>
        <strain evidence="4">UBA8781</strain>
    </source>
</reference>
<evidence type="ECO:0000313" key="5">
    <source>
        <dbReference type="Proteomes" id="UP000264141"/>
    </source>
</evidence>
<feature type="repeat" description="TPR" evidence="3">
    <location>
        <begin position="269"/>
        <end position="302"/>
    </location>
</feature>
<sequence length="418" mass="45530">MYLSGSKWSMNRRRRRANPFRLVVLVLLVGAALYVNQVVVPATPPLFIPTPTPTRSPDSFISEALSFAAEGKYRQAIEAYQKAIQADPRNINSYIEAARLQVFSGNYDGAVENAENALLLNPNHSLALAVRGWALGLRGDYQLALASLNSAIEKDPGNALAYAYLAEVLARQHLDGKGDLTTVEKATSASRKALELNPNLMEAYRARGLVLEMTGNSAEAVAAFQQAVSMNDNLADLHLALGRNYKAQDDYVNAIDQFNRAIALSPEDPEPYVETALTYLRTGEYAKAVQYAQQAVQLKPNDPLLYGYLGTIYFRQQDYPNAVKPLRLATRGGLTDEGVQVQGLPLDDTTMYMYARFGISLAYTAQCGEALQISQALIQAFPADETNLGNANEIIKICSEQAGGQTTPAQTSQATPAP</sequence>
<dbReference type="SMART" id="SM00028">
    <property type="entry name" value="TPR"/>
    <property type="match status" value="7"/>
</dbReference>
<organism evidence="4 5">
    <name type="scientific">Anaerolinea thermolimosa</name>
    <dbReference type="NCBI Taxonomy" id="229919"/>
    <lineage>
        <taxon>Bacteria</taxon>
        <taxon>Bacillati</taxon>
        <taxon>Chloroflexota</taxon>
        <taxon>Anaerolineae</taxon>
        <taxon>Anaerolineales</taxon>
        <taxon>Anaerolineaceae</taxon>
        <taxon>Anaerolinea</taxon>
    </lineage>
</organism>
<evidence type="ECO:0000313" key="4">
    <source>
        <dbReference type="EMBL" id="HCE16431.1"/>
    </source>
</evidence>
<keyword evidence="1" id="KW-0677">Repeat</keyword>
<dbReference type="Gene3D" id="1.25.40.10">
    <property type="entry name" value="Tetratricopeptide repeat domain"/>
    <property type="match status" value="1"/>
</dbReference>
<protein>
    <submittedName>
        <fullName evidence="4">Uncharacterized protein</fullName>
    </submittedName>
</protein>
<evidence type="ECO:0000256" key="2">
    <source>
        <dbReference type="ARBA" id="ARBA00022803"/>
    </source>
</evidence>
<dbReference type="Pfam" id="PF13432">
    <property type="entry name" value="TPR_16"/>
    <property type="match status" value="3"/>
</dbReference>
<dbReference type="InterPro" id="IPR050498">
    <property type="entry name" value="Ycf3"/>
</dbReference>
<dbReference type="PANTHER" id="PTHR44858">
    <property type="entry name" value="TETRATRICOPEPTIDE REPEAT PROTEIN 6"/>
    <property type="match status" value="1"/>
</dbReference>
<dbReference type="PROSITE" id="PS50005">
    <property type="entry name" value="TPR"/>
    <property type="match status" value="5"/>
</dbReference>
<comment type="caution">
    <text evidence="4">The sequence shown here is derived from an EMBL/GenBank/DDBJ whole genome shotgun (WGS) entry which is preliminary data.</text>
</comment>
<dbReference type="Pfam" id="PF14559">
    <property type="entry name" value="TPR_19"/>
    <property type="match status" value="1"/>
</dbReference>